<keyword evidence="2" id="KW-1185">Reference proteome</keyword>
<accession>A0A1Q5ZSP4</accession>
<dbReference type="STRING" id="1302689.RG47T_0219"/>
<proteinExistence type="predicted"/>
<dbReference type="EMBL" id="MPPL01000001">
    <property type="protein sequence ID" value="OKS84786.1"/>
    <property type="molecule type" value="Genomic_DNA"/>
</dbReference>
<name>A0A1Q5ZSP4_9SPHI</name>
<organism evidence="1 2">
    <name type="scientific">Mucilaginibacter polytrichastri</name>
    <dbReference type="NCBI Taxonomy" id="1302689"/>
    <lineage>
        <taxon>Bacteria</taxon>
        <taxon>Pseudomonadati</taxon>
        <taxon>Bacteroidota</taxon>
        <taxon>Sphingobacteriia</taxon>
        <taxon>Sphingobacteriales</taxon>
        <taxon>Sphingobacteriaceae</taxon>
        <taxon>Mucilaginibacter</taxon>
    </lineage>
</organism>
<evidence type="ECO:0000313" key="1">
    <source>
        <dbReference type="EMBL" id="OKS84786.1"/>
    </source>
</evidence>
<protein>
    <recommendedName>
        <fullName evidence="3">Lipocalin-like domain-containing protein</fullName>
    </recommendedName>
</protein>
<evidence type="ECO:0000313" key="2">
    <source>
        <dbReference type="Proteomes" id="UP000186720"/>
    </source>
</evidence>
<dbReference type="AlphaFoldDB" id="A0A1Q5ZSP4"/>
<reference evidence="1 2" key="1">
    <citation type="submission" date="2016-11" db="EMBL/GenBank/DDBJ databases">
        <title>Whole Genome Sequencing of Mucilaginibacter polytrichastri RG4-7(T) isolated from the moss sample.</title>
        <authorList>
            <person name="Li Y."/>
        </authorList>
    </citation>
    <scope>NUCLEOTIDE SEQUENCE [LARGE SCALE GENOMIC DNA]</scope>
    <source>
        <strain evidence="1 2">RG4-7</strain>
    </source>
</reference>
<evidence type="ECO:0008006" key="3">
    <source>
        <dbReference type="Google" id="ProtNLM"/>
    </source>
</evidence>
<comment type="caution">
    <text evidence="1">The sequence shown here is derived from an EMBL/GenBank/DDBJ whole genome shotgun (WGS) entry which is preliminary data.</text>
</comment>
<sequence length="166" mass="18718">MLMKKNLIVLVLAGLVILTVNSCKKDDQSSLDRLLTISPWTLASVQVFTYVGSSLIETDTLNTTCLLKQKFTFAADKSCTYENFICRDTTNKGQWQFSNDKVTLQSNMVCRDTSNSGRDTTDKPFLNSQIMNLGGYSLVLQTGDINSYYSSTTKRVIKRWGFIHQD</sequence>
<dbReference type="Proteomes" id="UP000186720">
    <property type="component" value="Unassembled WGS sequence"/>
</dbReference>
<gene>
    <name evidence="1" type="ORF">RG47T_0219</name>
</gene>